<reference evidence="4 5" key="1">
    <citation type="submission" date="2020-04" db="EMBL/GenBank/DDBJ databases">
        <title>Knoellia sp. isolate from air conditioner.</title>
        <authorList>
            <person name="Chea S."/>
            <person name="Kim D.-U."/>
        </authorList>
    </citation>
    <scope>NUCLEOTIDE SEQUENCE [LARGE SCALE GENOMIC DNA]</scope>
    <source>
        <strain evidence="4 5">DB2414S</strain>
    </source>
</reference>
<dbReference type="PROSITE" id="PS51318">
    <property type="entry name" value="TAT"/>
    <property type="match status" value="1"/>
</dbReference>
<keyword evidence="3" id="KW-0732">Signal</keyword>
<keyword evidence="2" id="KW-0472">Membrane</keyword>
<name>A0A849HFI6_9MICO</name>
<keyword evidence="2" id="KW-1133">Transmembrane helix</keyword>
<evidence type="ECO:0000256" key="3">
    <source>
        <dbReference type="SAM" id="SignalP"/>
    </source>
</evidence>
<proteinExistence type="predicted"/>
<evidence type="ECO:0000313" key="4">
    <source>
        <dbReference type="EMBL" id="NNM45413.1"/>
    </source>
</evidence>
<evidence type="ECO:0000256" key="1">
    <source>
        <dbReference type="SAM" id="MobiDB-lite"/>
    </source>
</evidence>
<comment type="caution">
    <text evidence="4">The sequence shown here is derived from an EMBL/GenBank/DDBJ whole genome shotgun (WGS) entry which is preliminary data.</text>
</comment>
<keyword evidence="2" id="KW-0812">Transmembrane</keyword>
<sequence length="665" mass="71031">MSLGGRRRRRALVTAATTLVAALAIAPAAHAEQGLGERGTTRYVVSDKGTPVKVTQTFTVTNEQPPTGSRYFFWTGYTLWLPNGASDLRATSNGSTLPVKRIRLKDLDYADISFPSPLNYGRSRTVTVTYTIPGAKPRSSSPGRVGKGYAAFDVYSPGGTGQATIEVVAPRWMNLDLGIHSTDKTVGDTRTTTATGGGDLGLWSMVSLRDPSQVDERTVTVKDNAFDVVAFPGDTAWSTYISDQLPQLVPALERLTGQGWPGRTTRITEDFSRQVYGWDGTYKQGAIEVSEATDPAILAHELAHAWANSDNTGDRWLIEGLAQELARQAVTATKQKDEDHRRVSPSGKGAFPLATWPDGDGVAGEAEDYGYPASYAAVHALVSGSKAVPGPQLMKALTSRATLYDAPGERPVVNHATTWKQAYDLFEVLGGNTSTKALMTDWVIAPADAKLLTVRAKTRTAYAAAERVDGDWRLPRGVRSAMADWDFSAASLEMARTKSVAAAALSAQQAAAKAHIDTRAVQAAYQSAADSDDYVTVRAQLEGFSRVATDYAAQRSDWATRNPLARIGGVLADPGADLARARADLADGKPGEADKALSSAQRTSTLATAVGAGAVLLALLILLGVVVALRLRRRRRIRPVTTRRPAGATAPEREHDGAPWTPTAS</sequence>
<keyword evidence="5" id="KW-1185">Reference proteome</keyword>
<dbReference type="InterPro" id="IPR006311">
    <property type="entry name" value="TAT_signal"/>
</dbReference>
<feature type="signal peptide" evidence="3">
    <location>
        <begin position="1"/>
        <end position="31"/>
    </location>
</feature>
<feature type="transmembrane region" description="Helical" evidence="2">
    <location>
        <begin position="606"/>
        <end position="629"/>
    </location>
</feature>
<feature type="region of interest" description="Disordered" evidence="1">
    <location>
        <begin position="334"/>
        <end position="355"/>
    </location>
</feature>
<dbReference type="RefSeq" id="WP_171242436.1">
    <property type="nucleotide sequence ID" value="NZ_JABEPQ010000001.1"/>
</dbReference>
<evidence type="ECO:0008006" key="6">
    <source>
        <dbReference type="Google" id="ProtNLM"/>
    </source>
</evidence>
<organism evidence="4 5">
    <name type="scientific">Knoellia koreensis</name>
    <dbReference type="NCBI Taxonomy" id="2730921"/>
    <lineage>
        <taxon>Bacteria</taxon>
        <taxon>Bacillati</taxon>
        <taxon>Actinomycetota</taxon>
        <taxon>Actinomycetes</taxon>
        <taxon>Micrococcales</taxon>
        <taxon>Intrasporangiaceae</taxon>
        <taxon>Knoellia</taxon>
    </lineage>
</organism>
<evidence type="ECO:0000256" key="2">
    <source>
        <dbReference type="SAM" id="Phobius"/>
    </source>
</evidence>
<gene>
    <name evidence="4" type="ORF">HJG52_05260</name>
</gene>
<dbReference type="Proteomes" id="UP000588586">
    <property type="component" value="Unassembled WGS sequence"/>
</dbReference>
<protein>
    <recommendedName>
        <fullName evidence="6">Peptidase M1 membrane alanine aminopeptidase domain-containing protein</fullName>
    </recommendedName>
</protein>
<dbReference type="EMBL" id="JABEPQ010000001">
    <property type="protein sequence ID" value="NNM45413.1"/>
    <property type="molecule type" value="Genomic_DNA"/>
</dbReference>
<feature type="region of interest" description="Disordered" evidence="1">
    <location>
        <begin position="640"/>
        <end position="665"/>
    </location>
</feature>
<dbReference type="AlphaFoldDB" id="A0A849HFI6"/>
<feature type="chain" id="PRO_5032717000" description="Peptidase M1 membrane alanine aminopeptidase domain-containing protein" evidence="3">
    <location>
        <begin position="32"/>
        <end position="665"/>
    </location>
</feature>
<evidence type="ECO:0000313" key="5">
    <source>
        <dbReference type="Proteomes" id="UP000588586"/>
    </source>
</evidence>
<accession>A0A849HFI6</accession>